<dbReference type="PROSITE" id="PS51257">
    <property type="entry name" value="PROKAR_LIPOPROTEIN"/>
    <property type="match status" value="1"/>
</dbReference>
<protein>
    <recommendedName>
        <fullName evidence="4">DUF1311 domain-containing protein</fullName>
    </recommendedName>
</protein>
<keyword evidence="3" id="KW-1185">Reference proteome</keyword>
<keyword evidence="1" id="KW-0732">Signal</keyword>
<accession>A0A3A9Z9B6</accession>
<organism evidence="2 3">
    <name type="scientific">Streptomyces hoynatensis</name>
    <dbReference type="NCBI Taxonomy" id="1141874"/>
    <lineage>
        <taxon>Bacteria</taxon>
        <taxon>Bacillati</taxon>
        <taxon>Actinomycetota</taxon>
        <taxon>Actinomycetes</taxon>
        <taxon>Kitasatosporales</taxon>
        <taxon>Streptomycetaceae</taxon>
        <taxon>Streptomyces</taxon>
    </lineage>
</organism>
<reference evidence="2 3" key="1">
    <citation type="journal article" date="2014" name="Int. J. Syst. Evol. Microbiol.">
        <title>Streptomyces hoynatensis sp. nov., isolated from deep marine sediment.</title>
        <authorList>
            <person name="Veyisoglu A."/>
            <person name="Sahin N."/>
        </authorList>
    </citation>
    <scope>NUCLEOTIDE SEQUENCE [LARGE SCALE GENOMIC DNA]</scope>
    <source>
        <strain evidence="2 3">KCTC 29097</strain>
    </source>
</reference>
<evidence type="ECO:0000256" key="1">
    <source>
        <dbReference type="SAM" id="SignalP"/>
    </source>
</evidence>
<comment type="caution">
    <text evidence="2">The sequence shown here is derived from an EMBL/GenBank/DDBJ whole genome shotgun (WGS) entry which is preliminary data.</text>
</comment>
<sequence>MSIPRVLSKGVGAVLLCGTAALTAACGSGGGSGGEAGPGETQTEWADKLTNVVDSLPSACAGVGPECSGYVTALDMEMNDLDAAIASWDDADRYQTVRDASTATHEAADNYDNLRCMTMSPSDLDAMTCQADLQEAIQHVNEARDRLLNPDSGS</sequence>
<evidence type="ECO:0000313" key="2">
    <source>
        <dbReference type="EMBL" id="RKN43887.1"/>
    </source>
</evidence>
<dbReference type="Proteomes" id="UP000272474">
    <property type="component" value="Unassembled WGS sequence"/>
</dbReference>
<feature type="signal peptide" evidence="1">
    <location>
        <begin position="1"/>
        <end position="24"/>
    </location>
</feature>
<evidence type="ECO:0008006" key="4">
    <source>
        <dbReference type="Google" id="ProtNLM"/>
    </source>
</evidence>
<proteinExistence type="predicted"/>
<name>A0A3A9Z9B6_9ACTN</name>
<dbReference type="EMBL" id="RBAL01000004">
    <property type="protein sequence ID" value="RKN43887.1"/>
    <property type="molecule type" value="Genomic_DNA"/>
</dbReference>
<evidence type="ECO:0000313" key="3">
    <source>
        <dbReference type="Proteomes" id="UP000272474"/>
    </source>
</evidence>
<feature type="chain" id="PRO_5039047566" description="DUF1311 domain-containing protein" evidence="1">
    <location>
        <begin position="25"/>
        <end position="154"/>
    </location>
</feature>
<gene>
    <name evidence="2" type="ORF">D7294_09355</name>
</gene>
<dbReference type="AlphaFoldDB" id="A0A3A9Z9B6"/>
<dbReference type="RefSeq" id="WP_120677522.1">
    <property type="nucleotide sequence ID" value="NZ_RBAL01000004.1"/>
</dbReference>